<evidence type="ECO:0000256" key="1">
    <source>
        <dbReference type="ARBA" id="ARBA00004141"/>
    </source>
</evidence>
<evidence type="ECO:0000256" key="2">
    <source>
        <dbReference type="ARBA" id="ARBA00007193"/>
    </source>
</evidence>
<evidence type="ECO:0000256" key="13">
    <source>
        <dbReference type="SAM" id="Phobius"/>
    </source>
</evidence>
<evidence type="ECO:0000256" key="11">
    <source>
        <dbReference type="ARBA" id="ARBA00023303"/>
    </source>
</evidence>
<evidence type="ECO:0000256" key="10">
    <source>
        <dbReference type="ARBA" id="ARBA00023201"/>
    </source>
</evidence>
<keyword evidence="9 13" id="KW-0472">Membrane</keyword>
<dbReference type="Proteomes" id="UP000887013">
    <property type="component" value="Unassembled WGS sequence"/>
</dbReference>
<dbReference type="Pfam" id="PF00858">
    <property type="entry name" value="ASC"/>
    <property type="match status" value="1"/>
</dbReference>
<evidence type="ECO:0000256" key="6">
    <source>
        <dbReference type="ARBA" id="ARBA00022989"/>
    </source>
</evidence>
<evidence type="ECO:0000256" key="3">
    <source>
        <dbReference type="ARBA" id="ARBA00022448"/>
    </source>
</evidence>
<dbReference type="AlphaFoldDB" id="A0A8X6TH29"/>
<keyword evidence="3 12" id="KW-0813">Transport</keyword>
<organism evidence="14 15">
    <name type="scientific">Nephila pilipes</name>
    <name type="common">Giant wood spider</name>
    <name type="synonym">Nephila maculata</name>
    <dbReference type="NCBI Taxonomy" id="299642"/>
    <lineage>
        <taxon>Eukaryota</taxon>
        <taxon>Metazoa</taxon>
        <taxon>Ecdysozoa</taxon>
        <taxon>Arthropoda</taxon>
        <taxon>Chelicerata</taxon>
        <taxon>Arachnida</taxon>
        <taxon>Araneae</taxon>
        <taxon>Araneomorphae</taxon>
        <taxon>Entelegynae</taxon>
        <taxon>Araneoidea</taxon>
        <taxon>Nephilidae</taxon>
        <taxon>Nephila</taxon>
    </lineage>
</organism>
<evidence type="ECO:0000256" key="4">
    <source>
        <dbReference type="ARBA" id="ARBA00022461"/>
    </source>
</evidence>
<dbReference type="Gene3D" id="1.10.287.770">
    <property type="entry name" value="YojJ-like"/>
    <property type="match status" value="1"/>
</dbReference>
<dbReference type="PANTHER" id="PTHR11690">
    <property type="entry name" value="AMILORIDE-SENSITIVE SODIUM CHANNEL-RELATED"/>
    <property type="match status" value="1"/>
</dbReference>
<evidence type="ECO:0000256" key="12">
    <source>
        <dbReference type="RuleBase" id="RU000679"/>
    </source>
</evidence>
<dbReference type="OrthoDB" id="6430794at2759"/>
<comment type="subcellular location">
    <subcellularLocation>
        <location evidence="1">Membrane</location>
        <topology evidence="1">Multi-pass membrane protein</topology>
    </subcellularLocation>
</comment>
<keyword evidence="11 12" id="KW-0407">Ion channel</keyword>
<reference evidence="14" key="1">
    <citation type="submission" date="2020-08" db="EMBL/GenBank/DDBJ databases">
        <title>Multicomponent nature underlies the extraordinary mechanical properties of spider dragline silk.</title>
        <authorList>
            <person name="Kono N."/>
            <person name="Nakamura H."/>
            <person name="Mori M."/>
            <person name="Yoshida Y."/>
            <person name="Ohtoshi R."/>
            <person name="Malay A.D."/>
            <person name="Moran D.A.P."/>
            <person name="Tomita M."/>
            <person name="Numata K."/>
            <person name="Arakawa K."/>
        </authorList>
    </citation>
    <scope>NUCLEOTIDE SEQUENCE</scope>
</reference>
<sequence length="489" mass="57114">MFVLLVPMENKSRSDPTCERKKSVKCYASKVLKESSVSAVSAIVSTGNIPRKVFRVLVFLLFTAGFLYQCIKFLSYILTYPTVVNIEISRPNKYLAPAYTFCNYNMIKRSKFCSKNPDLCEYPDEEFCDMYPRYCGETQTKVPKQNTLRNEENLIESGLEFGHDWKDMLIVSDMVNETVVPNGPLARVNIEELGVTNCYSLNDRVDSPLEATYKTKEMFKFDDDIIEFNPEENEIFYPDAKPGIMFAIHSPFEAINPFEDGIFMEPGNLYRISIQMEEEELLPYPYKTDCLNYTEMWLKANKTGPRSQEMCRHKCLRDITEDCFNCTHIESLYPRRKQFCNDDGIHYGNYLFIVDKLPHCSGSDYEYVVDSFESCLLNCRENCQRTKFSYHVQESYITQKMMINNTRTLSRTIKVKIYFDDSEIIKIRYKPQYQEVEAFSYIGGFIGIWLGVSLVQVVDVFESVFLITRYCFKKGTRKSEEQHTNSYLF</sequence>
<accession>A0A8X6TH29</accession>
<keyword evidence="8 12" id="KW-0406">Ion transport</keyword>
<keyword evidence="10 12" id="KW-0739">Sodium transport</keyword>
<keyword evidence="6 13" id="KW-1133">Transmembrane helix</keyword>
<evidence type="ECO:0000313" key="15">
    <source>
        <dbReference type="Proteomes" id="UP000887013"/>
    </source>
</evidence>
<dbReference type="GO" id="GO:0015280">
    <property type="term" value="F:ligand-gated sodium channel activity"/>
    <property type="evidence" value="ECO:0007669"/>
    <property type="project" value="TreeGrafter"/>
</dbReference>
<gene>
    <name evidence="14" type="primary">AVEN_115864_1</name>
    <name evidence="14" type="ORF">NPIL_548641</name>
</gene>
<keyword evidence="7" id="KW-0915">Sodium</keyword>
<keyword evidence="15" id="KW-1185">Reference proteome</keyword>
<feature type="transmembrane region" description="Helical" evidence="13">
    <location>
        <begin position="438"/>
        <end position="468"/>
    </location>
</feature>
<dbReference type="GO" id="GO:0005886">
    <property type="term" value="C:plasma membrane"/>
    <property type="evidence" value="ECO:0007669"/>
    <property type="project" value="TreeGrafter"/>
</dbReference>
<evidence type="ECO:0000256" key="9">
    <source>
        <dbReference type="ARBA" id="ARBA00023136"/>
    </source>
</evidence>
<feature type="transmembrane region" description="Helical" evidence="13">
    <location>
        <begin position="56"/>
        <end position="78"/>
    </location>
</feature>
<dbReference type="InterPro" id="IPR001873">
    <property type="entry name" value="ENaC"/>
</dbReference>
<dbReference type="PANTHER" id="PTHR11690:SF248">
    <property type="entry name" value="PICKPOCKET 17, ISOFORM A"/>
    <property type="match status" value="1"/>
</dbReference>
<name>A0A8X6TH29_NEPPI</name>
<protein>
    <submittedName>
        <fullName evidence="14">Uncharacterized protein</fullName>
    </submittedName>
</protein>
<evidence type="ECO:0000256" key="7">
    <source>
        <dbReference type="ARBA" id="ARBA00023053"/>
    </source>
</evidence>
<evidence type="ECO:0000256" key="8">
    <source>
        <dbReference type="ARBA" id="ARBA00023065"/>
    </source>
</evidence>
<dbReference type="EMBL" id="BMAW01103439">
    <property type="protein sequence ID" value="GFT09099.1"/>
    <property type="molecule type" value="Genomic_DNA"/>
</dbReference>
<evidence type="ECO:0000313" key="14">
    <source>
        <dbReference type="EMBL" id="GFT09099.1"/>
    </source>
</evidence>
<keyword evidence="5 12" id="KW-0812">Transmembrane</keyword>
<proteinExistence type="inferred from homology"/>
<evidence type="ECO:0000256" key="5">
    <source>
        <dbReference type="ARBA" id="ARBA00022692"/>
    </source>
</evidence>
<comment type="caution">
    <text evidence="14">The sequence shown here is derived from an EMBL/GenBank/DDBJ whole genome shotgun (WGS) entry which is preliminary data.</text>
</comment>
<comment type="similarity">
    <text evidence="2 12">Belongs to the amiloride-sensitive sodium channel (TC 1.A.6) family.</text>
</comment>
<keyword evidence="4 12" id="KW-0894">Sodium channel</keyword>